<feature type="transmembrane region" description="Helical" evidence="1">
    <location>
        <begin position="79"/>
        <end position="98"/>
    </location>
</feature>
<organism evidence="2 3">
    <name type="scientific">Neorhodopirellula lusitana</name>
    <dbReference type="NCBI Taxonomy" id="445327"/>
    <lineage>
        <taxon>Bacteria</taxon>
        <taxon>Pseudomonadati</taxon>
        <taxon>Planctomycetota</taxon>
        <taxon>Planctomycetia</taxon>
        <taxon>Pirellulales</taxon>
        <taxon>Pirellulaceae</taxon>
        <taxon>Neorhodopirellula</taxon>
    </lineage>
</organism>
<keyword evidence="1" id="KW-1133">Transmembrane helix</keyword>
<proteinExistence type="predicted"/>
<feature type="transmembrane region" description="Helical" evidence="1">
    <location>
        <begin position="142"/>
        <end position="169"/>
    </location>
</feature>
<sequence>MNNPYQSVSQDHHPQDGSQLEIGSERVGWLRSCASFAAGYSMPFVILILCNIIEDGSQQIYAIPDALHTIKRMHWPANINGWVMLLPNLCSGIFAFLAAARDRSCLRQWISRRSSLSLFLSTLIGHVSAFVVYPLFESSIEALPATMSCVIWSLATMVPPVFTASVITLGRLLR</sequence>
<gene>
    <name evidence="2" type="ORF">SAMN06265222_118111</name>
</gene>
<keyword evidence="1" id="KW-0812">Transmembrane</keyword>
<protein>
    <submittedName>
        <fullName evidence="2">Uncharacterized protein</fullName>
    </submittedName>
</protein>
<evidence type="ECO:0000256" key="1">
    <source>
        <dbReference type="SAM" id="Phobius"/>
    </source>
</evidence>
<dbReference type="Proteomes" id="UP001158067">
    <property type="component" value="Unassembled WGS sequence"/>
</dbReference>
<keyword evidence="3" id="KW-1185">Reference proteome</keyword>
<feature type="transmembrane region" description="Helical" evidence="1">
    <location>
        <begin position="118"/>
        <end position="136"/>
    </location>
</feature>
<name>A0ABY1QMQ2_9BACT</name>
<comment type="caution">
    <text evidence="2">The sequence shown here is derived from an EMBL/GenBank/DDBJ whole genome shotgun (WGS) entry which is preliminary data.</text>
</comment>
<evidence type="ECO:0000313" key="2">
    <source>
        <dbReference type="EMBL" id="SMP75026.1"/>
    </source>
</evidence>
<keyword evidence="1" id="KW-0472">Membrane</keyword>
<evidence type="ECO:0000313" key="3">
    <source>
        <dbReference type="Proteomes" id="UP001158067"/>
    </source>
</evidence>
<dbReference type="EMBL" id="FXUG01000018">
    <property type="protein sequence ID" value="SMP75026.1"/>
    <property type="molecule type" value="Genomic_DNA"/>
</dbReference>
<accession>A0ABY1QMQ2</accession>
<reference evidence="2 3" key="1">
    <citation type="submission" date="2017-05" db="EMBL/GenBank/DDBJ databases">
        <authorList>
            <person name="Varghese N."/>
            <person name="Submissions S."/>
        </authorList>
    </citation>
    <scope>NUCLEOTIDE SEQUENCE [LARGE SCALE GENOMIC DNA]</scope>
    <source>
        <strain evidence="2 3">DSM 25457</strain>
    </source>
</reference>